<reference evidence="2" key="1">
    <citation type="submission" date="2020-09" db="EMBL/GenBank/DDBJ databases">
        <title>Taishania pollutisoli gen. nov., sp. nov., Isolated from Tetrabromobisphenol A-Contaminated Soil.</title>
        <authorList>
            <person name="Chen Q."/>
        </authorList>
    </citation>
    <scope>NUCLEOTIDE SEQUENCE</scope>
    <source>
        <strain evidence="2">CZZ-1</strain>
    </source>
</reference>
<dbReference type="Proteomes" id="UP000652681">
    <property type="component" value="Unassembled WGS sequence"/>
</dbReference>
<dbReference type="AlphaFoldDB" id="A0A8J6P539"/>
<comment type="caution">
    <text evidence="2">The sequence shown here is derived from an EMBL/GenBank/DDBJ whole genome shotgun (WGS) entry which is preliminary data.</text>
</comment>
<proteinExistence type="predicted"/>
<dbReference type="EMBL" id="JACVEL010000002">
    <property type="protein sequence ID" value="MBC9811899.1"/>
    <property type="molecule type" value="Genomic_DNA"/>
</dbReference>
<accession>A0A8J6P539</accession>
<evidence type="ECO:0000313" key="2">
    <source>
        <dbReference type="EMBL" id="MBC9811899.1"/>
    </source>
</evidence>
<protein>
    <submittedName>
        <fullName evidence="2">Uncharacterized protein</fullName>
    </submittedName>
</protein>
<feature type="chain" id="PRO_5035248209" evidence="1">
    <location>
        <begin position="26"/>
        <end position="121"/>
    </location>
</feature>
<evidence type="ECO:0000313" key="3">
    <source>
        <dbReference type="Proteomes" id="UP000652681"/>
    </source>
</evidence>
<keyword evidence="3" id="KW-1185">Reference proteome</keyword>
<name>A0A8J6P539_9FLAO</name>
<organism evidence="2 3">
    <name type="scientific">Taishania pollutisoli</name>
    <dbReference type="NCBI Taxonomy" id="2766479"/>
    <lineage>
        <taxon>Bacteria</taxon>
        <taxon>Pseudomonadati</taxon>
        <taxon>Bacteroidota</taxon>
        <taxon>Flavobacteriia</taxon>
        <taxon>Flavobacteriales</taxon>
        <taxon>Crocinitomicaceae</taxon>
        <taxon>Taishania</taxon>
    </lineage>
</organism>
<feature type="signal peptide" evidence="1">
    <location>
        <begin position="1"/>
        <end position="25"/>
    </location>
</feature>
<dbReference type="RefSeq" id="WP_163490672.1">
    <property type="nucleotide sequence ID" value="NZ_JACVEL010000002.1"/>
</dbReference>
<evidence type="ECO:0000256" key="1">
    <source>
        <dbReference type="SAM" id="SignalP"/>
    </source>
</evidence>
<sequence>MKFEKLKTLVVLVAFFIIVSPKSNAQTVHSDQNPKVAVIAVKQKKNSTVYSFSALTAYDEFKTTQRIQRINELTGDNATAVFKQNKIMLQVNPQKIKDEMLKKLLSATARSHGYDDFILQY</sequence>
<gene>
    <name evidence="2" type="ORF">H9Y05_05355</name>
</gene>
<keyword evidence="1" id="KW-0732">Signal</keyword>